<dbReference type="Proteomes" id="UP000035352">
    <property type="component" value="Chromosome"/>
</dbReference>
<dbReference type="InterPro" id="IPR011990">
    <property type="entry name" value="TPR-like_helical_dom_sf"/>
</dbReference>
<reference evidence="2 3" key="1">
    <citation type="submission" date="2015-05" db="EMBL/GenBank/DDBJ databases">
        <authorList>
            <person name="Tang B."/>
            <person name="Yu Y."/>
        </authorList>
    </citation>
    <scope>NUCLEOTIDE SEQUENCE [LARGE SCALE GENOMIC DNA]</scope>
    <source>
        <strain evidence="2 3">DSM 7029</strain>
    </source>
</reference>
<dbReference type="EMBL" id="CP011371">
    <property type="protein sequence ID" value="AKJ28551.1"/>
    <property type="molecule type" value="Genomic_DNA"/>
</dbReference>
<dbReference type="PATRIC" id="fig|413882.6.peg.1957"/>
<dbReference type="STRING" id="413882.AAW51_1860"/>
<evidence type="ECO:0000313" key="3">
    <source>
        <dbReference type="Proteomes" id="UP000035352"/>
    </source>
</evidence>
<name>A0A0G3BMG4_9BURK</name>
<sequence>MTTAPKNDKPPVVDLQQTLDEANAAQQRNDNNKALSLLSEAAQAHPGSKQPWLRTAQLQFEAMNYGAAIVAAQEVLQRDTSDLTARSIIAVSGLRASAAALAHLRQANSVNGSTRTEAEVLARTIREALGEPVLVPPPPGSRAGNSSQGGSTRRAPRAAPAAQPPVEAPPQQPASTGGRNPFGALQ</sequence>
<evidence type="ECO:0000256" key="1">
    <source>
        <dbReference type="SAM" id="MobiDB-lite"/>
    </source>
</evidence>
<dbReference type="RefSeq" id="WP_047194395.1">
    <property type="nucleotide sequence ID" value="NZ_CP011371.1"/>
</dbReference>
<organism evidence="2 3">
    <name type="scientific">Caldimonas brevitalea</name>
    <dbReference type="NCBI Taxonomy" id="413882"/>
    <lineage>
        <taxon>Bacteria</taxon>
        <taxon>Pseudomonadati</taxon>
        <taxon>Pseudomonadota</taxon>
        <taxon>Betaproteobacteria</taxon>
        <taxon>Burkholderiales</taxon>
        <taxon>Sphaerotilaceae</taxon>
        <taxon>Caldimonas</taxon>
    </lineage>
</organism>
<keyword evidence="3" id="KW-1185">Reference proteome</keyword>
<dbReference type="OrthoDB" id="6005230at2"/>
<protein>
    <recommendedName>
        <fullName evidence="4">Tetratricopeptide repeat protein</fullName>
    </recommendedName>
</protein>
<dbReference type="AlphaFoldDB" id="A0A0G3BMG4"/>
<feature type="region of interest" description="Disordered" evidence="1">
    <location>
        <begin position="130"/>
        <end position="186"/>
    </location>
</feature>
<dbReference type="SUPFAM" id="SSF48452">
    <property type="entry name" value="TPR-like"/>
    <property type="match status" value="1"/>
</dbReference>
<accession>A0A0G3BMG4</accession>
<evidence type="ECO:0000313" key="2">
    <source>
        <dbReference type="EMBL" id="AKJ28551.1"/>
    </source>
</evidence>
<evidence type="ECO:0008006" key="4">
    <source>
        <dbReference type="Google" id="ProtNLM"/>
    </source>
</evidence>
<dbReference type="KEGG" id="pbh:AAW51_1860"/>
<dbReference type="Gene3D" id="1.25.40.10">
    <property type="entry name" value="Tetratricopeptide repeat domain"/>
    <property type="match status" value="1"/>
</dbReference>
<feature type="compositionally biased region" description="Pro residues" evidence="1">
    <location>
        <begin position="162"/>
        <end position="172"/>
    </location>
</feature>
<gene>
    <name evidence="2" type="ORF">AAW51_1860</name>
</gene>
<proteinExistence type="predicted"/>